<dbReference type="AlphaFoldDB" id="A0A540WGS9"/>
<protein>
    <submittedName>
        <fullName evidence="2">Uncharacterized protein</fullName>
    </submittedName>
</protein>
<evidence type="ECO:0000313" key="2">
    <source>
        <dbReference type="EMBL" id="TQF07644.1"/>
    </source>
</evidence>
<keyword evidence="3" id="KW-1185">Reference proteome</keyword>
<evidence type="ECO:0000256" key="1">
    <source>
        <dbReference type="SAM" id="SignalP"/>
    </source>
</evidence>
<dbReference type="EMBL" id="VIGB01000003">
    <property type="protein sequence ID" value="TQF07644.1"/>
    <property type="molecule type" value="Genomic_DNA"/>
</dbReference>
<accession>A0A540WGS9</accession>
<reference evidence="2 3" key="1">
    <citation type="submission" date="2019-06" db="EMBL/GenBank/DDBJ databases">
        <title>Description of Kitasatospora acidophila sp. nov. isolated from pine grove soil, and reclassification of Streptomyces novaecaesareae to Kitasatospora novaeceasareae comb. nov.</title>
        <authorList>
            <person name="Kim M.J."/>
        </authorList>
    </citation>
    <scope>NUCLEOTIDE SEQUENCE [LARGE SCALE GENOMIC DNA]</scope>
    <source>
        <strain evidence="2 3">MMS16-CNU292</strain>
    </source>
</reference>
<sequence>MALSALFAAATLVGMAAAPAQAASGQVVVYSTQLRPLDVYKDPHGCTKLPLDAHVLDNLTDSTITVYTDPYCTFPLTENALTLGQLKPGHGTHVSGTGSFKA</sequence>
<feature type="chain" id="PRO_5022159363" evidence="1">
    <location>
        <begin position="23"/>
        <end position="102"/>
    </location>
</feature>
<feature type="signal peptide" evidence="1">
    <location>
        <begin position="1"/>
        <end position="22"/>
    </location>
</feature>
<dbReference type="OrthoDB" id="3430872at2"/>
<evidence type="ECO:0000313" key="3">
    <source>
        <dbReference type="Proteomes" id="UP000319103"/>
    </source>
</evidence>
<name>A0A540WGS9_9ACTN</name>
<gene>
    <name evidence="2" type="ORF">E6W39_29405</name>
</gene>
<proteinExistence type="predicted"/>
<comment type="caution">
    <text evidence="2">The sequence shown here is derived from an EMBL/GenBank/DDBJ whole genome shotgun (WGS) entry which is preliminary data.</text>
</comment>
<keyword evidence="1" id="KW-0732">Signal</keyword>
<organism evidence="2 3">
    <name type="scientific">Kitasatospora acidiphila</name>
    <dbReference type="NCBI Taxonomy" id="2567942"/>
    <lineage>
        <taxon>Bacteria</taxon>
        <taxon>Bacillati</taxon>
        <taxon>Actinomycetota</taxon>
        <taxon>Actinomycetes</taxon>
        <taxon>Kitasatosporales</taxon>
        <taxon>Streptomycetaceae</taxon>
        <taxon>Kitasatospora</taxon>
    </lineage>
</organism>
<dbReference type="Proteomes" id="UP000319103">
    <property type="component" value="Unassembled WGS sequence"/>
</dbReference>